<accession>A0A0G1G489</accession>
<comment type="caution">
    <text evidence="2">The sequence shown here is derived from an EMBL/GenBank/DDBJ whole genome shotgun (WGS) entry which is preliminary data.</text>
</comment>
<feature type="transmembrane region" description="Helical" evidence="1">
    <location>
        <begin position="68"/>
        <end position="88"/>
    </location>
</feature>
<evidence type="ECO:0000313" key="3">
    <source>
        <dbReference type="Proteomes" id="UP000033980"/>
    </source>
</evidence>
<keyword evidence="1" id="KW-0472">Membrane</keyword>
<dbReference type="Proteomes" id="UP000033980">
    <property type="component" value="Unassembled WGS sequence"/>
</dbReference>
<evidence type="ECO:0000313" key="2">
    <source>
        <dbReference type="EMBL" id="KKS93783.1"/>
    </source>
</evidence>
<keyword evidence="1" id="KW-0812">Transmembrane</keyword>
<name>A0A0G1G489_9BACT</name>
<dbReference type="AlphaFoldDB" id="A0A0G1G489"/>
<proteinExistence type="predicted"/>
<gene>
    <name evidence="2" type="ORF">UV68_C0017G0021</name>
</gene>
<keyword evidence="1" id="KW-1133">Transmembrane helix</keyword>
<dbReference type="EMBL" id="LCFK01000017">
    <property type="protein sequence ID" value="KKS93783.1"/>
    <property type="molecule type" value="Genomic_DNA"/>
</dbReference>
<evidence type="ECO:0000256" key="1">
    <source>
        <dbReference type="SAM" id="Phobius"/>
    </source>
</evidence>
<feature type="transmembrane region" description="Helical" evidence="1">
    <location>
        <begin position="37"/>
        <end position="56"/>
    </location>
</feature>
<reference evidence="2 3" key="1">
    <citation type="journal article" date="2015" name="Nature">
        <title>rRNA introns, odd ribosomes, and small enigmatic genomes across a large radiation of phyla.</title>
        <authorList>
            <person name="Brown C.T."/>
            <person name="Hug L.A."/>
            <person name="Thomas B.C."/>
            <person name="Sharon I."/>
            <person name="Castelle C.J."/>
            <person name="Singh A."/>
            <person name="Wilkins M.J."/>
            <person name="Williams K.H."/>
            <person name="Banfield J.F."/>
        </authorList>
    </citation>
    <scope>NUCLEOTIDE SEQUENCE [LARGE SCALE GENOMIC DNA]</scope>
</reference>
<sequence length="511" mass="57205">MKKYGCLAVAVIGLILFLIFRTTPTVSDLIIDILYVHQISWLLVISTLVMTFISFYKADGAGYDESPWVAPAIAAVVLGIVWFVWLGIQDPIKMAALSDHTMYEDQNVSLVTQNEIRPYPYAIAAANIATAKYDGTTAAGDLDYVQDRWTASIDPNSFWVQLYRPTQGIFVMNNDYSVTPAIQPFTFSEKGILWNHAKSLIRSHEYFVEFSDVIYVRQGDGRYLAVTTLIKRAGFARYPYIYGVAVVSSEGLIEILPQSVAEADLRLQGIALVPFDFETARTEAYGWRNGVLNGIFDRTTRLTVHVSQVNAENASPFHLKSTAGNMWYTTLSPLGSSTESITTIAMSDSHDINGPVKIWRTEQTQSLPGTDFLASLIESAPNHLNLVWFHGGDKCGNAALLEMVPVVRQEAGGPKLYFMGYVSAVNVSSNVRFYSVIDPESRVVYEDLPSFEYVNRWLRGEYELNPVTENSVTIDPTTSQCLSPDLAQESDQVLIEYLRKITDELERRLQR</sequence>
<organism evidence="2 3">
    <name type="scientific">Candidatus Collierbacteria bacterium GW2011_GWC2_43_12</name>
    <dbReference type="NCBI Taxonomy" id="1618390"/>
    <lineage>
        <taxon>Bacteria</taxon>
        <taxon>Candidatus Collieribacteriota</taxon>
    </lineage>
</organism>
<protein>
    <submittedName>
        <fullName evidence="2">Uncharacterized protein</fullName>
    </submittedName>
</protein>